<keyword evidence="1" id="KW-0812">Transmembrane</keyword>
<reference evidence="3" key="1">
    <citation type="journal article" date="2019" name="Int. J. Syst. Evol. Microbiol.">
        <title>The Global Catalogue of Microorganisms (GCM) 10K type strain sequencing project: providing services to taxonomists for standard genome sequencing and annotation.</title>
        <authorList>
            <consortium name="The Broad Institute Genomics Platform"/>
            <consortium name="The Broad Institute Genome Sequencing Center for Infectious Disease"/>
            <person name="Wu L."/>
            <person name="Ma J."/>
        </authorList>
    </citation>
    <scope>NUCLEOTIDE SEQUENCE [LARGE SCALE GENOMIC DNA]</scope>
    <source>
        <strain evidence="3">CCUG 49339</strain>
    </source>
</reference>
<dbReference type="Proteomes" id="UP001597214">
    <property type="component" value="Unassembled WGS sequence"/>
</dbReference>
<keyword evidence="1" id="KW-0472">Membrane</keyword>
<feature type="transmembrane region" description="Helical" evidence="1">
    <location>
        <begin position="21"/>
        <end position="46"/>
    </location>
</feature>
<sequence length="169" mass="19619">MEEEKKLEQNKKEEPMSPATRTALTGFFGGVFWSFIGYMTYLFHFTKIPPNVILDPWAVGDWKDGTLGQFISIFIYGLLSILVAFAYHMTLRRLDKFWISILFGLVLWGIVFIILNPIFANIEPIQEMDRNTLVTTLCLYTLLGTFIAYSISYEYTELKLQNEPNYSNE</sequence>
<evidence type="ECO:0000313" key="3">
    <source>
        <dbReference type="Proteomes" id="UP001597214"/>
    </source>
</evidence>
<proteinExistence type="predicted"/>
<dbReference type="Pfam" id="PF11085">
    <property type="entry name" value="YqhR"/>
    <property type="match status" value="1"/>
</dbReference>
<evidence type="ECO:0000256" key="1">
    <source>
        <dbReference type="SAM" id="Phobius"/>
    </source>
</evidence>
<feature type="transmembrane region" description="Helical" evidence="1">
    <location>
        <begin position="97"/>
        <end position="120"/>
    </location>
</feature>
<keyword evidence="1" id="KW-1133">Transmembrane helix</keyword>
<feature type="transmembrane region" description="Helical" evidence="1">
    <location>
        <begin position="66"/>
        <end position="85"/>
    </location>
</feature>
<accession>A0ABW4LMM8</accession>
<protein>
    <submittedName>
        <fullName evidence="2">YqhR family membrane protein</fullName>
    </submittedName>
</protein>
<evidence type="ECO:0000313" key="2">
    <source>
        <dbReference type="EMBL" id="MFD1736424.1"/>
    </source>
</evidence>
<keyword evidence="3" id="KW-1185">Reference proteome</keyword>
<feature type="transmembrane region" description="Helical" evidence="1">
    <location>
        <begin position="132"/>
        <end position="151"/>
    </location>
</feature>
<name>A0ABW4LMM8_9BACI</name>
<organism evidence="2 3">
    <name type="scientific">Bacillus salitolerans</name>
    <dbReference type="NCBI Taxonomy" id="1437434"/>
    <lineage>
        <taxon>Bacteria</taxon>
        <taxon>Bacillati</taxon>
        <taxon>Bacillota</taxon>
        <taxon>Bacilli</taxon>
        <taxon>Bacillales</taxon>
        <taxon>Bacillaceae</taxon>
        <taxon>Bacillus</taxon>
    </lineage>
</organism>
<gene>
    <name evidence="2" type="ORF">ACFSCX_07590</name>
</gene>
<comment type="caution">
    <text evidence="2">The sequence shown here is derived from an EMBL/GenBank/DDBJ whole genome shotgun (WGS) entry which is preliminary data.</text>
</comment>
<dbReference type="InterPro" id="IPR024563">
    <property type="entry name" value="YqhR"/>
</dbReference>
<dbReference type="RefSeq" id="WP_377927573.1">
    <property type="nucleotide sequence ID" value="NZ_JBHUEM010000007.1"/>
</dbReference>
<dbReference type="EMBL" id="JBHUEM010000007">
    <property type="protein sequence ID" value="MFD1736424.1"/>
    <property type="molecule type" value="Genomic_DNA"/>
</dbReference>